<dbReference type="AlphaFoldDB" id="A0ABD0Y8W1"/>
<comment type="subcellular location">
    <subcellularLocation>
        <location evidence="1">Membrane</location>
        <topology evidence="1">Multi-pass membrane protein</topology>
    </subcellularLocation>
</comment>
<dbReference type="Proteomes" id="UP001558652">
    <property type="component" value="Unassembled WGS sequence"/>
</dbReference>
<evidence type="ECO:0000256" key="1">
    <source>
        <dbReference type="ARBA" id="ARBA00004141"/>
    </source>
</evidence>
<evidence type="ECO:0000313" key="8">
    <source>
        <dbReference type="EMBL" id="KAL1123109.1"/>
    </source>
</evidence>
<dbReference type="InterPro" id="IPR008962">
    <property type="entry name" value="PapD-like_sf"/>
</dbReference>
<dbReference type="InterPro" id="IPR000535">
    <property type="entry name" value="MSP_dom"/>
</dbReference>
<feature type="domain" description="MSP" evidence="7">
    <location>
        <begin position="13"/>
        <end position="96"/>
    </location>
</feature>
<dbReference type="FunFam" id="2.60.40.10:FF:000676">
    <property type="entry name" value="motile sperm domain-containing protein 3"/>
    <property type="match status" value="1"/>
</dbReference>
<feature type="region of interest" description="Disordered" evidence="6">
    <location>
        <begin position="115"/>
        <end position="135"/>
    </location>
</feature>
<keyword evidence="9" id="KW-1185">Reference proteome</keyword>
<dbReference type="EMBL" id="JBFDAA010000012">
    <property type="protein sequence ID" value="KAL1123109.1"/>
    <property type="molecule type" value="Genomic_DNA"/>
</dbReference>
<evidence type="ECO:0000256" key="2">
    <source>
        <dbReference type="ARBA" id="ARBA00022692"/>
    </source>
</evidence>
<dbReference type="Pfam" id="PF00635">
    <property type="entry name" value="Motile_Sperm"/>
    <property type="match status" value="1"/>
</dbReference>
<protein>
    <recommendedName>
        <fullName evidence="5">Motile sperm domain-containing protein 3</fullName>
    </recommendedName>
</protein>
<evidence type="ECO:0000259" key="7">
    <source>
        <dbReference type="Pfam" id="PF00635"/>
    </source>
</evidence>
<dbReference type="SUPFAM" id="SSF49354">
    <property type="entry name" value="PapD-like"/>
    <property type="match status" value="1"/>
</dbReference>
<gene>
    <name evidence="8" type="ORF">AAG570_002197</name>
</gene>
<dbReference type="PANTHER" id="PTHR34441">
    <property type="entry name" value="MOTILE SPERM DOMAIN-CONTAINING PROTEIN 1"/>
    <property type="match status" value="1"/>
</dbReference>
<dbReference type="PANTHER" id="PTHR34441:SF1">
    <property type="entry name" value="MOTILE SPERM DOMAIN-CONTAINING 1"/>
    <property type="match status" value="1"/>
</dbReference>
<name>A0ABD0Y8W1_9HEMI</name>
<dbReference type="GO" id="GO:0016020">
    <property type="term" value="C:membrane"/>
    <property type="evidence" value="ECO:0007669"/>
    <property type="project" value="UniProtKB-SubCell"/>
</dbReference>
<dbReference type="InterPro" id="IPR039283">
    <property type="entry name" value="MOSPD1/3"/>
</dbReference>
<evidence type="ECO:0000256" key="5">
    <source>
        <dbReference type="ARBA" id="ARBA00070425"/>
    </source>
</evidence>
<organism evidence="8 9">
    <name type="scientific">Ranatra chinensis</name>
    <dbReference type="NCBI Taxonomy" id="642074"/>
    <lineage>
        <taxon>Eukaryota</taxon>
        <taxon>Metazoa</taxon>
        <taxon>Ecdysozoa</taxon>
        <taxon>Arthropoda</taxon>
        <taxon>Hexapoda</taxon>
        <taxon>Insecta</taxon>
        <taxon>Pterygota</taxon>
        <taxon>Neoptera</taxon>
        <taxon>Paraneoptera</taxon>
        <taxon>Hemiptera</taxon>
        <taxon>Heteroptera</taxon>
        <taxon>Panheteroptera</taxon>
        <taxon>Nepomorpha</taxon>
        <taxon>Nepidae</taxon>
        <taxon>Ranatrinae</taxon>
        <taxon>Ranatra</taxon>
    </lineage>
</organism>
<keyword evidence="3" id="KW-1133">Transmembrane helix</keyword>
<evidence type="ECO:0000256" key="6">
    <source>
        <dbReference type="SAM" id="MobiDB-lite"/>
    </source>
</evidence>
<reference evidence="8 9" key="1">
    <citation type="submission" date="2024-07" db="EMBL/GenBank/DDBJ databases">
        <title>Chromosome-level genome assembly of the water stick insect Ranatra chinensis (Heteroptera: Nepidae).</title>
        <authorList>
            <person name="Liu X."/>
        </authorList>
    </citation>
    <scope>NUCLEOTIDE SEQUENCE [LARGE SCALE GENOMIC DNA]</scope>
    <source>
        <strain evidence="8">Cailab_2021Rc</strain>
        <tissue evidence="8">Muscle</tissue>
    </source>
</reference>
<feature type="compositionally biased region" description="Basic and acidic residues" evidence="6">
    <location>
        <begin position="118"/>
        <end position="129"/>
    </location>
</feature>
<dbReference type="Gene3D" id="2.60.40.10">
    <property type="entry name" value="Immunoglobulins"/>
    <property type="match status" value="1"/>
</dbReference>
<keyword evidence="2" id="KW-0812">Transmembrane</keyword>
<evidence type="ECO:0000313" key="9">
    <source>
        <dbReference type="Proteomes" id="UP001558652"/>
    </source>
</evidence>
<comment type="caution">
    <text evidence="8">The sequence shown here is derived from an EMBL/GenBank/DDBJ whole genome shotgun (WGS) entry which is preliminary data.</text>
</comment>
<accession>A0ABD0Y8W1</accession>
<proteinExistence type="predicted"/>
<keyword evidence="4" id="KW-0472">Membrane</keyword>
<evidence type="ECO:0000256" key="4">
    <source>
        <dbReference type="ARBA" id="ARBA00023136"/>
    </source>
</evidence>
<dbReference type="InterPro" id="IPR013783">
    <property type="entry name" value="Ig-like_fold"/>
</dbReference>
<evidence type="ECO:0000256" key="3">
    <source>
        <dbReference type="ARBA" id="ARBA00022989"/>
    </source>
</evidence>
<sequence>MQSGLLVDGKLPVFVFPPEVKFYVSDQTTHKKVLTLYNPYDFAVRFKVLCTSPNKYTVVDPDGSIKPRCCVDIVVRHNAVSLANSNVTDKFRIQMQDHATKQVIGRRDVPATLYPDVPPDRGTPDRDSFETLPPVLGPRSTAPQYSMLRRDSVHGRGNSPNFIVLVTGVTCIIALLLPNEGEQSTIPIQLSFNLKLILAYVLGE</sequence>